<dbReference type="Pfam" id="PF07993">
    <property type="entry name" value="NAD_binding_4"/>
    <property type="match status" value="1"/>
</dbReference>
<dbReference type="PANTHER" id="PTHR43439">
    <property type="entry name" value="PHENYLACETATE-COENZYME A LIGASE"/>
    <property type="match status" value="1"/>
</dbReference>
<dbReference type="InterPro" id="IPR036291">
    <property type="entry name" value="NAD(P)-bd_dom_sf"/>
</dbReference>
<dbReference type="Pfam" id="PF23562">
    <property type="entry name" value="AMP-binding_C_3"/>
    <property type="match status" value="1"/>
</dbReference>
<dbReference type="Pfam" id="PF00501">
    <property type="entry name" value="AMP-binding"/>
    <property type="match status" value="1"/>
</dbReference>
<accession>A0A8H5ASE7</accession>
<dbReference type="InterPro" id="IPR020845">
    <property type="entry name" value="AMP-binding_CS"/>
</dbReference>
<feature type="domain" description="Polyketide synthase-like phosphopantetheine-binding" evidence="3">
    <location>
        <begin position="584"/>
        <end position="660"/>
    </location>
</feature>
<gene>
    <name evidence="4" type="ORF">D9619_010373</name>
</gene>
<comment type="caution">
    <text evidence="4">The sequence shown here is derived from an EMBL/GenBank/DDBJ whole genome shotgun (WGS) entry which is preliminary data.</text>
</comment>
<organism evidence="4 5">
    <name type="scientific">Psilocybe cf. subviscida</name>
    <dbReference type="NCBI Taxonomy" id="2480587"/>
    <lineage>
        <taxon>Eukaryota</taxon>
        <taxon>Fungi</taxon>
        <taxon>Dikarya</taxon>
        <taxon>Basidiomycota</taxon>
        <taxon>Agaricomycotina</taxon>
        <taxon>Agaricomycetes</taxon>
        <taxon>Agaricomycetidae</taxon>
        <taxon>Agaricales</taxon>
        <taxon>Agaricineae</taxon>
        <taxon>Strophariaceae</taxon>
        <taxon>Psilocybe</taxon>
    </lineage>
</organism>
<evidence type="ECO:0000256" key="1">
    <source>
        <dbReference type="ARBA" id="ARBA00022450"/>
    </source>
</evidence>
<sequence>MTTRNRAHLVYPPTNDYSVTLPEVIDFHRKHNPQETLYVFAEDDKRTPTEISHLEFGRAADRVAHYINPGRAIQERHVIAFVALSDSLLYQAVTIGIVRAGFIPYPMSPRNAAAAIIKMMKETNCHRLLTTYQTLRPLVDELNNTLKSTEPSFELLVDEVPPLFDIFPKLGKETAEDPFEEYPAGPRLPLDDVLLYLHSSGSTGFPKTITQTFRTMLHWAGMPSVAEYINYHTPLTIGAHALPSFHTLGFVVQVLSGMYSLVRIGLYPPIASRPFATPMMPTPDNILDHITRSRSNALVIIPALLQVWAQDKTAVDILAGLEFVGYSGGALPSKLGNFMTESGVYVAAIYGATEFGAPSRSFRDIEDEKDWEYISFSPKCNIRWDPQGDGTYESQFLTCETHQVSVENLDDVKGYASSDLWVRHPTKAHMWKIVGRKDDVIVHTSGEKTVPAPMEDILNSSPYIMGVTMFGRDRDQAGVLIELKPSYAIDVMDEEDVIGARNMLWPIVEEANKVCPAFSRIFKEMILIASREKPLPRAGKGTIMRKAALALYAPEIDEIYAKVEATSTVDAVVPPMSWTAGDVVVWLQQQIEEMSGKVFTVSDDIFDQGMDSLSATILRRRILGAMQSEESQRAVALVTQVTIYNNPTIIKLAGFLAAIVADPDNFSASASRVDAIDQMISKYSVGLHEPIAGRNTPRSPTDEAVILLTGSTGNLGAQMLESLLQDPRVRTVYALNRASSGLKTIQERQAERFVDKALDLSVLNTNRLVYLTGDASQRFLGLPEAHYVELCSRVTTIIHNAWRLDFNLTLSSFEPNVQGTRNLIDMARASPNPQAIKFLFTSSISCAFSWDQSQGAYPEDVLLDSRYAVGNGYGESKYVAERLLAQSGLQGTSFRIGQITGGHPNGAWATSDWVPILVKSSLAMNVLPSATGVSAWLPMDAVSQAILDVSWSAQSPPALNVVHPRPVSWNDIMTNINDAIVEEGIKESRLPTVTFGAWVKELENHAIGASSDTMKDIPAIKLLDFFRFTSSMDDSLRQLEMHEAETGGLATFSTTKVQKISETMDRLPTISQSHASQWVKYWKSTGFI</sequence>
<dbReference type="OrthoDB" id="429813at2759"/>
<evidence type="ECO:0000259" key="3">
    <source>
        <dbReference type="SMART" id="SM00823"/>
    </source>
</evidence>
<dbReference type="EMBL" id="JAACJJ010000058">
    <property type="protein sequence ID" value="KAF5310127.1"/>
    <property type="molecule type" value="Genomic_DNA"/>
</dbReference>
<dbReference type="SUPFAM" id="SSF51735">
    <property type="entry name" value="NAD(P)-binding Rossmann-fold domains"/>
    <property type="match status" value="1"/>
</dbReference>
<dbReference type="AlphaFoldDB" id="A0A8H5ASE7"/>
<dbReference type="SMART" id="SM00823">
    <property type="entry name" value="PKS_PP"/>
    <property type="match status" value="1"/>
</dbReference>
<dbReference type="Gene3D" id="3.40.50.720">
    <property type="entry name" value="NAD(P)-binding Rossmann-like Domain"/>
    <property type="match status" value="1"/>
</dbReference>
<keyword evidence="1" id="KW-0596">Phosphopantetheine</keyword>
<keyword evidence="5" id="KW-1185">Reference proteome</keyword>
<dbReference type="Proteomes" id="UP000567179">
    <property type="component" value="Unassembled WGS sequence"/>
</dbReference>
<keyword evidence="2" id="KW-0597">Phosphoprotein</keyword>
<dbReference type="PANTHER" id="PTHR43439:SF2">
    <property type="entry name" value="ENZYME, PUTATIVE (JCVI)-RELATED"/>
    <property type="match status" value="1"/>
</dbReference>
<dbReference type="GO" id="GO:0031177">
    <property type="term" value="F:phosphopantetheine binding"/>
    <property type="evidence" value="ECO:0007669"/>
    <property type="project" value="InterPro"/>
</dbReference>
<dbReference type="InterPro" id="IPR042099">
    <property type="entry name" value="ANL_N_sf"/>
</dbReference>
<evidence type="ECO:0000313" key="5">
    <source>
        <dbReference type="Proteomes" id="UP000567179"/>
    </source>
</evidence>
<evidence type="ECO:0000256" key="2">
    <source>
        <dbReference type="ARBA" id="ARBA00022553"/>
    </source>
</evidence>
<dbReference type="InterPro" id="IPR020806">
    <property type="entry name" value="PKS_PP-bd"/>
</dbReference>
<dbReference type="Gene3D" id="3.40.50.12780">
    <property type="entry name" value="N-terminal domain of ligase-like"/>
    <property type="match status" value="1"/>
</dbReference>
<name>A0A8H5ASE7_9AGAR</name>
<dbReference type="InterPro" id="IPR013120">
    <property type="entry name" value="FAR_NAD-bd"/>
</dbReference>
<dbReference type="InterPro" id="IPR000873">
    <property type="entry name" value="AMP-dep_synth/lig_dom"/>
</dbReference>
<evidence type="ECO:0000313" key="4">
    <source>
        <dbReference type="EMBL" id="KAF5310127.1"/>
    </source>
</evidence>
<proteinExistence type="predicted"/>
<protein>
    <recommendedName>
        <fullName evidence="3">Polyketide synthase-like phosphopantetheine-binding domain-containing protein</fullName>
    </recommendedName>
</protein>
<dbReference type="SUPFAM" id="SSF56801">
    <property type="entry name" value="Acetyl-CoA synthetase-like"/>
    <property type="match status" value="1"/>
</dbReference>
<dbReference type="PROSITE" id="PS00455">
    <property type="entry name" value="AMP_BINDING"/>
    <property type="match status" value="1"/>
</dbReference>
<dbReference type="InterPro" id="IPR051414">
    <property type="entry name" value="Adenylate-forming_Reductase"/>
</dbReference>
<reference evidence="4 5" key="1">
    <citation type="journal article" date="2020" name="ISME J.">
        <title>Uncovering the hidden diversity of litter-decomposition mechanisms in mushroom-forming fungi.</title>
        <authorList>
            <person name="Floudas D."/>
            <person name="Bentzer J."/>
            <person name="Ahren D."/>
            <person name="Johansson T."/>
            <person name="Persson P."/>
            <person name="Tunlid A."/>
        </authorList>
    </citation>
    <scope>NUCLEOTIDE SEQUENCE [LARGE SCALE GENOMIC DNA]</scope>
    <source>
        <strain evidence="4 5">CBS 101986</strain>
    </source>
</reference>